<comment type="caution">
    <text evidence="2">The sequence shown here is derived from an EMBL/GenBank/DDBJ whole genome shotgun (WGS) entry which is preliminary data.</text>
</comment>
<accession>A0A2W5EH63</accession>
<dbReference type="InterPro" id="IPR049550">
    <property type="entry name" value="RecD_N"/>
</dbReference>
<evidence type="ECO:0000259" key="1">
    <source>
        <dbReference type="Pfam" id="PF21185"/>
    </source>
</evidence>
<feature type="domain" description="RecBCD enzyme subunit RecD N-terminal" evidence="1">
    <location>
        <begin position="9"/>
        <end position="87"/>
    </location>
</feature>
<dbReference type="AlphaFoldDB" id="A0A2W5EH63"/>
<dbReference type="Proteomes" id="UP000249645">
    <property type="component" value="Unassembled WGS sequence"/>
</dbReference>
<dbReference type="Pfam" id="PF21185">
    <property type="entry name" value="RecD_N"/>
    <property type="match status" value="1"/>
</dbReference>
<dbReference type="InterPro" id="IPR041851">
    <property type="entry name" value="RecD_N_sf"/>
</dbReference>
<organism evidence="2 3">
    <name type="scientific">Pseudopedobacter saltans</name>
    <dbReference type="NCBI Taxonomy" id="151895"/>
    <lineage>
        <taxon>Bacteria</taxon>
        <taxon>Pseudomonadati</taxon>
        <taxon>Bacteroidota</taxon>
        <taxon>Sphingobacteriia</taxon>
        <taxon>Sphingobacteriales</taxon>
        <taxon>Sphingobacteriaceae</taxon>
        <taxon>Pseudopedobacter</taxon>
    </lineage>
</organism>
<gene>
    <name evidence="2" type="ORF">DI598_15465</name>
</gene>
<protein>
    <submittedName>
        <fullName evidence="2">Exodeoxyribonuclease V subunit alpha</fullName>
    </submittedName>
</protein>
<dbReference type="Gene3D" id="1.10.10.1020">
    <property type="entry name" value="RecBCD complex, subunit RecD, N-terminal domain"/>
    <property type="match status" value="1"/>
</dbReference>
<evidence type="ECO:0000313" key="2">
    <source>
        <dbReference type="EMBL" id="PZP43695.1"/>
    </source>
</evidence>
<sequence>MDTINDVHLQFASYFRSREIAPYLYLLSQKMEEGSICLNLDTWKEEIKEGFPFVTENVSKEMLTDNKLVGNSLTVDRPFILDKNRLYFQRYFQY</sequence>
<proteinExistence type="predicted"/>
<dbReference type="EMBL" id="QFOI01000358">
    <property type="protein sequence ID" value="PZP43695.1"/>
    <property type="molecule type" value="Genomic_DNA"/>
</dbReference>
<feature type="non-terminal residue" evidence="2">
    <location>
        <position position="94"/>
    </location>
</feature>
<evidence type="ECO:0000313" key="3">
    <source>
        <dbReference type="Proteomes" id="UP000249645"/>
    </source>
</evidence>
<reference evidence="2 3" key="1">
    <citation type="submission" date="2017-11" db="EMBL/GenBank/DDBJ databases">
        <title>Infants hospitalized years apart are colonized by the same room-sourced microbial strains.</title>
        <authorList>
            <person name="Brooks B."/>
            <person name="Olm M.R."/>
            <person name="Firek B.A."/>
            <person name="Baker R."/>
            <person name="Thomas B.C."/>
            <person name="Morowitz M.J."/>
            <person name="Banfield J.F."/>
        </authorList>
    </citation>
    <scope>NUCLEOTIDE SEQUENCE [LARGE SCALE GENOMIC DNA]</scope>
    <source>
        <strain evidence="2">S2_009_000_R2_76</strain>
    </source>
</reference>
<name>A0A2W5EH63_9SPHI</name>